<evidence type="ECO:0008006" key="6">
    <source>
        <dbReference type="Google" id="ProtNLM"/>
    </source>
</evidence>
<proteinExistence type="predicted"/>
<dbReference type="EMBL" id="CAUYUJ010018713">
    <property type="protein sequence ID" value="CAK0885739.1"/>
    <property type="molecule type" value="Genomic_DNA"/>
</dbReference>
<name>A0ABN9WK82_9DINO</name>
<comment type="caution">
    <text evidence="4">The sequence shown here is derived from an EMBL/GenBank/DDBJ whole genome shotgun (WGS) entry which is preliminary data.</text>
</comment>
<gene>
    <name evidence="4" type="ORF">PCOR1329_LOCUS67269</name>
</gene>
<accession>A0ABN9WK82</accession>
<dbReference type="Proteomes" id="UP001189429">
    <property type="component" value="Unassembled WGS sequence"/>
</dbReference>
<dbReference type="InterPro" id="IPR011990">
    <property type="entry name" value="TPR-like_helical_dom_sf"/>
</dbReference>
<reference evidence="4" key="1">
    <citation type="submission" date="2023-10" db="EMBL/GenBank/DDBJ databases">
        <authorList>
            <person name="Chen Y."/>
            <person name="Shah S."/>
            <person name="Dougan E. K."/>
            <person name="Thang M."/>
            <person name="Chan C."/>
        </authorList>
    </citation>
    <scope>NUCLEOTIDE SEQUENCE [LARGE SCALE GENOMIC DNA]</scope>
</reference>
<dbReference type="PANTHER" id="PTHR47447:SF17">
    <property type="entry name" value="OS12G0638900 PROTEIN"/>
    <property type="match status" value="1"/>
</dbReference>
<evidence type="ECO:0000313" key="4">
    <source>
        <dbReference type="EMBL" id="CAK0885739.1"/>
    </source>
</evidence>
<feature type="transmembrane region" description="Helical" evidence="3">
    <location>
        <begin position="20"/>
        <end position="39"/>
    </location>
</feature>
<keyword evidence="3" id="KW-1133">Transmembrane helix</keyword>
<dbReference type="NCBIfam" id="TIGR00756">
    <property type="entry name" value="PPR"/>
    <property type="match status" value="1"/>
</dbReference>
<protein>
    <recommendedName>
        <fullName evidence="6">Pentacotripeptide-repeat region of PRORP domain-containing protein</fullName>
    </recommendedName>
</protein>
<feature type="transmembrane region" description="Helical" evidence="3">
    <location>
        <begin position="45"/>
        <end position="64"/>
    </location>
</feature>
<evidence type="ECO:0000313" key="5">
    <source>
        <dbReference type="Proteomes" id="UP001189429"/>
    </source>
</evidence>
<feature type="repeat" description="PPR" evidence="2">
    <location>
        <begin position="103"/>
        <end position="137"/>
    </location>
</feature>
<dbReference type="PANTHER" id="PTHR47447">
    <property type="entry name" value="OS03G0856100 PROTEIN"/>
    <property type="match status" value="1"/>
</dbReference>
<dbReference type="PROSITE" id="PS51375">
    <property type="entry name" value="PPR"/>
    <property type="match status" value="1"/>
</dbReference>
<evidence type="ECO:0000256" key="2">
    <source>
        <dbReference type="PROSITE-ProRule" id="PRU00708"/>
    </source>
</evidence>
<dbReference type="InterPro" id="IPR002885">
    <property type="entry name" value="PPR_rpt"/>
</dbReference>
<keyword evidence="3" id="KW-0472">Membrane</keyword>
<keyword evidence="5" id="KW-1185">Reference proteome</keyword>
<dbReference type="Gene3D" id="1.25.40.10">
    <property type="entry name" value="Tetratricopeptide repeat domain"/>
    <property type="match status" value="1"/>
</dbReference>
<evidence type="ECO:0000256" key="1">
    <source>
        <dbReference type="ARBA" id="ARBA00022737"/>
    </source>
</evidence>
<evidence type="ECO:0000256" key="3">
    <source>
        <dbReference type="SAM" id="Phobius"/>
    </source>
</evidence>
<keyword evidence="1" id="KW-0677">Repeat</keyword>
<sequence>MQQESCRAANSMPFARDPDVQIGVLMSLLVAVYALSKVTQDEGTVELWIVLMPMLTYAIGCANARKHRAGARLRFASEVREGSTPESALRAFEEMVEQGQAPDDAAFNRALRACARLGQVDRALQVRGQMPLFGCVPDRRANAAMIRACTAAGRVGEALDIFEECAQPSPCACRDPIRCYIEAERLGKAVTLYKEMAESDMPPCAKTFQRLSSAAQEQGWMETAAELLGVHASWVNRIEAVASDVLDASSELGDTDSE</sequence>
<organism evidence="4 5">
    <name type="scientific">Prorocentrum cordatum</name>
    <dbReference type="NCBI Taxonomy" id="2364126"/>
    <lineage>
        <taxon>Eukaryota</taxon>
        <taxon>Sar</taxon>
        <taxon>Alveolata</taxon>
        <taxon>Dinophyceae</taxon>
        <taxon>Prorocentrales</taxon>
        <taxon>Prorocentraceae</taxon>
        <taxon>Prorocentrum</taxon>
    </lineage>
</organism>
<dbReference type="Pfam" id="PF01535">
    <property type="entry name" value="PPR"/>
    <property type="match status" value="3"/>
</dbReference>
<keyword evidence="3" id="KW-0812">Transmembrane</keyword>